<dbReference type="Proteomes" id="UP000265618">
    <property type="component" value="Unassembled WGS sequence"/>
</dbReference>
<evidence type="ECO:0000313" key="2">
    <source>
        <dbReference type="EMBL" id="GIQ91750.1"/>
    </source>
</evidence>
<evidence type="ECO:0000256" key="1">
    <source>
        <dbReference type="SAM" id="MobiDB-lite"/>
    </source>
</evidence>
<feature type="compositionally biased region" description="Low complexity" evidence="1">
    <location>
        <begin position="64"/>
        <end position="77"/>
    </location>
</feature>
<accession>A0A9K3DCH8</accession>
<reference evidence="2 3" key="1">
    <citation type="journal article" date="2018" name="PLoS ONE">
        <title>The draft genome of Kipferlia bialata reveals reductive genome evolution in fornicate parasites.</title>
        <authorList>
            <person name="Tanifuji G."/>
            <person name="Takabayashi S."/>
            <person name="Kume K."/>
            <person name="Takagi M."/>
            <person name="Nakayama T."/>
            <person name="Kamikawa R."/>
            <person name="Inagaki Y."/>
            <person name="Hashimoto T."/>
        </authorList>
    </citation>
    <scope>NUCLEOTIDE SEQUENCE [LARGE SCALE GENOMIC DNA]</scope>
    <source>
        <strain evidence="2">NY0173</strain>
    </source>
</reference>
<evidence type="ECO:0000313" key="3">
    <source>
        <dbReference type="Proteomes" id="UP000265618"/>
    </source>
</evidence>
<name>A0A9K3DCH8_9EUKA</name>
<keyword evidence="3" id="KW-1185">Reference proteome</keyword>
<organism evidence="2 3">
    <name type="scientific">Kipferlia bialata</name>
    <dbReference type="NCBI Taxonomy" id="797122"/>
    <lineage>
        <taxon>Eukaryota</taxon>
        <taxon>Metamonada</taxon>
        <taxon>Carpediemonas-like organisms</taxon>
        <taxon>Kipferlia</taxon>
    </lineage>
</organism>
<feature type="non-terminal residue" evidence="2">
    <location>
        <position position="1"/>
    </location>
</feature>
<dbReference type="EMBL" id="BDIP01008270">
    <property type="protein sequence ID" value="GIQ91750.1"/>
    <property type="molecule type" value="Genomic_DNA"/>
</dbReference>
<sequence length="96" mass="9503">LGSILSMSMSVDRASPMHPANGNTNTTTDGSQCTPYGSMGPGSVAPPAPPAPVAMTQVVPNPSGPSASGASGAPSASDQQTTERLVMSMLLDGMEV</sequence>
<feature type="compositionally biased region" description="Polar residues" evidence="1">
    <location>
        <begin position="21"/>
        <end position="35"/>
    </location>
</feature>
<dbReference type="AlphaFoldDB" id="A0A9K3DCH8"/>
<proteinExistence type="predicted"/>
<comment type="caution">
    <text evidence="2">The sequence shown here is derived from an EMBL/GenBank/DDBJ whole genome shotgun (WGS) entry which is preliminary data.</text>
</comment>
<gene>
    <name evidence="2" type="ORF">KIPB_015140</name>
</gene>
<feature type="region of interest" description="Disordered" evidence="1">
    <location>
        <begin position="1"/>
        <end position="84"/>
    </location>
</feature>
<protein>
    <submittedName>
        <fullName evidence="2">Uncharacterized protein</fullName>
    </submittedName>
</protein>